<evidence type="ECO:0000256" key="4">
    <source>
        <dbReference type="ARBA" id="ARBA00011802"/>
    </source>
</evidence>
<feature type="chain" id="PRO_5042896644" description="Ero1-like protein" evidence="19">
    <location>
        <begin position="22"/>
        <end position="465"/>
    </location>
</feature>
<feature type="binding site" evidence="17">
    <location>
        <position position="213"/>
    </location>
    <ligand>
        <name>FAD</name>
        <dbReference type="ChEBI" id="CHEBI:57692"/>
    </ligand>
</feature>
<dbReference type="SUPFAM" id="SSF110019">
    <property type="entry name" value="ERO1-like"/>
    <property type="match status" value="1"/>
</dbReference>
<keyword evidence="15" id="KW-0676">Redox-active center</keyword>
<name>A0AAN8Q564_POLSC</name>
<keyword evidence="22" id="KW-1185">Reference proteome</keyword>
<feature type="binding site" evidence="17">
    <location>
        <position position="202"/>
    </location>
    <ligand>
        <name>FAD</name>
        <dbReference type="ChEBI" id="CHEBI:57692"/>
    </ligand>
</feature>
<evidence type="ECO:0000256" key="2">
    <source>
        <dbReference type="ARBA" id="ARBA00004367"/>
    </source>
</evidence>
<feature type="binding site" evidence="17">
    <location>
        <position position="200"/>
    </location>
    <ligand>
        <name>FAD</name>
        <dbReference type="ChEBI" id="CHEBI:57692"/>
    </ligand>
</feature>
<evidence type="ECO:0000256" key="5">
    <source>
        <dbReference type="ARBA" id="ARBA00022448"/>
    </source>
</evidence>
<dbReference type="GO" id="GO:0005789">
    <property type="term" value="C:endoplasmic reticulum membrane"/>
    <property type="evidence" value="ECO:0007669"/>
    <property type="project" value="UniProtKB-SubCell"/>
</dbReference>
<feature type="signal peptide" evidence="19">
    <location>
        <begin position="1"/>
        <end position="21"/>
    </location>
</feature>
<keyword evidence="10" id="KW-0249">Electron transport</keyword>
<dbReference type="GO" id="GO:0034975">
    <property type="term" value="P:protein folding in endoplasmic reticulum"/>
    <property type="evidence" value="ECO:0007669"/>
    <property type="project" value="InterPro"/>
</dbReference>
<evidence type="ECO:0000256" key="12">
    <source>
        <dbReference type="ARBA" id="ARBA00023136"/>
    </source>
</evidence>
<evidence type="ECO:0000256" key="17">
    <source>
        <dbReference type="PIRSR" id="PIRSR017205-2"/>
    </source>
</evidence>
<dbReference type="InterPro" id="IPR007266">
    <property type="entry name" value="Ero1"/>
</dbReference>
<keyword evidence="8" id="KW-0256">Endoplasmic reticulum</keyword>
<proteinExistence type="inferred from homology"/>
<comment type="subcellular location">
    <subcellularLocation>
        <location evidence="2">Endoplasmic reticulum membrane</location>
        <topology evidence="2">Peripheral membrane protein</topology>
        <orientation evidence="2">Lumenal side</orientation>
    </subcellularLocation>
</comment>
<dbReference type="InterPro" id="IPR037192">
    <property type="entry name" value="ERO1-like_sf"/>
</dbReference>
<sequence length="465" mass="54055">MSFTSLITFYLYLSILYVATAYFNNKQFEAKSSESCFCQLEGQIDDCSCNIDTVDYFNNVKIYPRLKSLLNKDYFRFYKVNLKQSCPFWSDDNRCSIKFCHVEACSEQDIPLGIKKYNENTLQQIESESYKYTEVAQENHVECNSDIDSELGYLNKTISQANYEEFELWKAYDDVQDNFCVNYDESEESEYVDLTLNPERYTGYKGRSAHKIWHTIYKENCFRTESSYGAYIQSSKLDGLCLEKRVFYRVISGLHSSINIHLSSKYLLSEKNTFGNPQGVWGLNVAEFNRRFSPESTNGEGPRWLKNLYFLYLLQLRALAKASDYLTSEEYYTGNDKEDGEVKAAVNNLLNIVKVFPQHFNETNMFNGGAQSLSLKEDFKQHFRNISRIMDCVGCDKCKLWGKLQIHGVGTALKILFSGKFDKQNLGNVRPNLRLKRNEIIALFNSFGRLSTSIFEVDEFRKVMR</sequence>
<evidence type="ECO:0000256" key="13">
    <source>
        <dbReference type="ARBA" id="ARBA00023157"/>
    </source>
</evidence>
<evidence type="ECO:0000313" key="20">
    <source>
        <dbReference type="EMBL" id="KAK6637027.1"/>
    </source>
</evidence>
<gene>
    <name evidence="20" type="ORF">RUM43_010701</name>
    <name evidence="21" type="ORF">RUM44_012854</name>
</gene>
<keyword evidence="5" id="KW-0813">Transport</keyword>
<dbReference type="PANTHER" id="PTHR12613">
    <property type="entry name" value="ERO1-RELATED"/>
    <property type="match status" value="1"/>
</dbReference>
<evidence type="ECO:0000256" key="9">
    <source>
        <dbReference type="ARBA" id="ARBA00022827"/>
    </source>
</evidence>
<evidence type="ECO:0000256" key="1">
    <source>
        <dbReference type="ARBA" id="ARBA00001974"/>
    </source>
</evidence>
<keyword evidence="9 17" id="KW-0274">FAD</keyword>
<accession>A0AAN8Q564</accession>
<evidence type="ECO:0000256" key="6">
    <source>
        <dbReference type="ARBA" id="ARBA00022630"/>
    </source>
</evidence>
<keyword evidence="13 18" id="KW-1015">Disulfide bond</keyword>
<dbReference type="GO" id="GO:0016972">
    <property type="term" value="F:thiol oxidase activity"/>
    <property type="evidence" value="ECO:0007669"/>
    <property type="project" value="InterPro"/>
</dbReference>
<dbReference type="EMBL" id="JAWJWE010000004">
    <property type="protein sequence ID" value="KAK6637027.1"/>
    <property type="molecule type" value="Genomic_DNA"/>
</dbReference>
<evidence type="ECO:0000256" key="19">
    <source>
        <dbReference type="SAM" id="SignalP"/>
    </source>
</evidence>
<comment type="subunit">
    <text evidence="4">May function both as a monomer and a homodimer.</text>
</comment>
<keyword evidence="7 19" id="KW-0732">Signal</keyword>
<keyword evidence="11" id="KW-0560">Oxidoreductase</keyword>
<dbReference type="Proteomes" id="UP001359485">
    <property type="component" value="Unassembled WGS sequence"/>
</dbReference>
<keyword evidence="14" id="KW-0325">Glycoprotein</keyword>
<reference evidence="20 23" key="1">
    <citation type="submission" date="2023-10" db="EMBL/GenBank/DDBJ databases">
        <title>Genomes of two closely related lineages of the louse Polyplax serrata with different host specificities.</title>
        <authorList>
            <person name="Martinu J."/>
            <person name="Tarabai H."/>
            <person name="Stefka J."/>
            <person name="Hypsa V."/>
        </authorList>
    </citation>
    <scope>NUCLEOTIDE SEQUENCE [LARGE SCALE GENOMIC DNA]</scope>
    <source>
        <strain evidence="21">98ZLc_SE</strain>
        <strain evidence="20">HR10_N</strain>
    </source>
</reference>
<evidence type="ECO:0000256" key="7">
    <source>
        <dbReference type="ARBA" id="ARBA00022729"/>
    </source>
</evidence>
<evidence type="ECO:0000256" key="11">
    <source>
        <dbReference type="ARBA" id="ARBA00023002"/>
    </source>
</evidence>
<dbReference type="Pfam" id="PF04137">
    <property type="entry name" value="ERO1"/>
    <property type="match status" value="1"/>
</dbReference>
<evidence type="ECO:0000313" key="23">
    <source>
        <dbReference type="Proteomes" id="UP001372834"/>
    </source>
</evidence>
<evidence type="ECO:0000256" key="18">
    <source>
        <dbReference type="PIRSR" id="PIRSR017205-3"/>
    </source>
</evidence>
<protein>
    <recommendedName>
        <fullName evidence="24">Ero1-like protein</fullName>
    </recommendedName>
</protein>
<evidence type="ECO:0000256" key="10">
    <source>
        <dbReference type="ARBA" id="ARBA00022982"/>
    </source>
</evidence>
<evidence type="ECO:0000313" key="21">
    <source>
        <dbReference type="EMBL" id="KAK6641145.1"/>
    </source>
</evidence>
<comment type="similarity">
    <text evidence="3">Belongs to the EROs family.</text>
</comment>
<feature type="binding site" evidence="17">
    <location>
        <position position="291"/>
    </location>
    <ligand>
        <name>FAD</name>
        <dbReference type="ChEBI" id="CHEBI:57692"/>
    </ligand>
</feature>
<dbReference type="PIRSF" id="PIRSF017205">
    <property type="entry name" value="ERO1"/>
    <property type="match status" value="1"/>
</dbReference>
<evidence type="ECO:0000256" key="14">
    <source>
        <dbReference type="ARBA" id="ARBA00023180"/>
    </source>
</evidence>
<dbReference type="AlphaFoldDB" id="A0AAN8Q564"/>
<feature type="binding site" evidence="17">
    <location>
        <position position="255"/>
    </location>
    <ligand>
        <name>FAD</name>
        <dbReference type="ChEBI" id="CHEBI:57692"/>
    </ligand>
</feature>
<evidence type="ECO:0000256" key="3">
    <source>
        <dbReference type="ARBA" id="ARBA00008277"/>
    </source>
</evidence>
<feature type="active site" evidence="16">
    <location>
        <position position="398"/>
    </location>
</feature>
<feature type="disulfide bond" evidence="18">
    <location>
        <begin position="143"/>
        <end position="180"/>
    </location>
</feature>
<feature type="disulfide bond" description="Redox-active" evidence="18">
    <location>
        <begin position="395"/>
        <end position="398"/>
    </location>
</feature>
<dbReference type="Proteomes" id="UP001372834">
    <property type="component" value="Unassembled WGS sequence"/>
</dbReference>
<evidence type="ECO:0000313" key="22">
    <source>
        <dbReference type="Proteomes" id="UP001359485"/>
    </source>
</evidence>
<evidence type="ECO:0000256" key="8">
    <source>
        <dbReference type="ARBA" id="ARBA00022824"/>
    </source>
</evidence>
<keyword evidence="12" id="KW-0472">Membrane</keyword>
<dbReference type="GO" id="GO:0071949">
    <property type="term" value="F:FAD binding"/>
    <property type="evidence" value="ECO:0007669"/>
    <property type="project" value="InterPro"/>
</dbReference>
<comment type="cofactor">
    <cofactor evidence="1 17">
        <name>FAD</name>
        <dbReference type="ChEBI" id="CHEBI:57692"/>
    </cofactor>
</comment>
<feature type="active site" description="Nucleophile" evidence="16">
    <location>
        <position position="395"/>
    </location>
</feature>
<evidence type="ECO:0000256" key="15">
    <source>
        <dbReference type="ARBA" id="ARBA00023284"/>
    </source>
</evidence>
<dbReference type="GO" id="GO:0015035">
    <property type="term" value="F:protein-disulfide reductase activity"/>
    <property type="evidence" value="ECO:0007669"/>
    <property type="project" value="InterPro"/>
</dbReference>
<comment type="caution">
    <text evidence="20">The sequence shown here is derived from an EMBL/GenBank/DDBJ whole genome shotgun (WGS) entry which is preliminary data.</text>
</comment>
<organism evidence="20 23">
    <name type="scientific">Polyplax serrata</name>
    <name type="common">Common mouse louse</name>
    <dbReference type="NCBI Taxonomy" id="468196"/>
    <lineage>
        <taxon>Eukaryota</taxon>
        <taxon>Metazoa</taxon>
        <taxon>Ecdysozoa</taxon>
        <taxon>Arthropoda</taxon>
        <taxon>Hexapoda</taxon>
        <taxon>Insecta</taxon>
        <taxon>Pterygota</taxon>
        <taxon>Neoptera</taxon>
        <taxon>Paraneoptera</taxon>
        <taxon>Psocodea</taxon>
        <taxon>Troctomorpha</taxon>
        <taxon>Phthiraptera</taxon>
        <taxon>Anoplura</taxon>
        <taxon>Polyplacidae</taxon>
        <taxon>Polyplax</taxon>
    </lineage>
</organism>
<dbReference type="PANTHER" id="PTHR12613:SF0">
    <property type="entry name" value="ERO1-LIKE PROTEIN"/>
    <property type="match status" value="1"/>
</dbReference>
<feature type="disulfide bond" description="Redox-active" evidence="18">
    <location>
        <begin position="95"/>
        <end position="100"/>
    </location>
</feature>
<evidence type="ECO:0000256" key="16">
    <source>
        <dbReference type="PIRSR" id="PIRSR017205-1"/>
    </source>
</evidence>
<dbReference type="EMBL" id="JAWJWF010000001">
    <property type="protein sequence ID" value="KAK6641145.1"/>
    <property type="molecule type" value="Genomic_DNA"/>
</dbReference>
<keyword evidence="6" id="KW-0285">Flavoprotein</keyword>
<feature type="binding site" evidence="17">
    <location>
        <position position="252"/>
    </location>
    <ligand>
        <name>FAD</name>
        <dbReference type="ChEBI" id="CHEBI:57692"/>
    </ligand>
</feature>
<evidence type="ECO:0008006" key="24">
    <source>
        <dbReference type="Google" id="ProtNLM"/>
    </source>
</evidence>